<sequence>MGVVVDGTTPANPSGPVSWLDTLRSGGGDLGNSIGRGFTDTVDGIAAAIGGAFKQGDPFAKIGVAAQEFRDGQIALRDRQDLIDKLLNYGSCYNPSSPNRPANTWFKVNFTAGIGAIRGVEVLPGGGLKLLSAGLWDIRSQIVSTTASGLLERWITWEVRVLTPSGSVHSRQIGKIVGRSSGHSTIVSSVMVPDPYYTIEVWVYSQNYRGSVIGYGPAYSRLTAQQVNSSTAGNDGSEPSGLADDAEEGA</sequence>
<proteinExistence type="predicted"/>
<evidence type="ECO:0000313" key="3">
    <source>
        <dbReference type="Proteomes" id="UP000006196"/>
    </source>
</evidence>
<dbReference type="OrthoDB" id="4427562at2"/>
<evidence type="ECO:0000256" key="1">
    <source>
        <dbReference type="SAM" id="MobiDB-lite"/>
    </source>
</evidence>
<accession>C0XU22</accession>
<evidence type="ECO:0000313" key="2">
    <source>
        <dbReference type="EMBL" id="EEI16248.1"/>
    </source>
</evidence>
<name>C0XU22_CORLD</name>
<dbReference type="STRING" id="525263.HMPREF0298_1942"/>
<organism evidence="2 3">
    <name type="scientific">Corynebacterium lipophiloflavum (strain ATCC 700352 / DSM 44291 / CCUG 37336 / JCM 10383 / DMMZ 1944)</name>
    <dbReference type="NCBI Taxonomy" id="525263"/>
    <lineage>
        <taxon>Bacteria</taxon>
        <taxon>Bacillati</taxon>
        <taxon>Actinomycetota</taxon>
        <taxon>Actinomycetes</taxon>
        <taxon>Mycobacteriales</taxon>
        <taxon>Corynebacteriaceae</taxon>
        <taxon>Corynebacterium</taxon>
    </lineage>
</organism>
<keyword evidence="3" id="KW-1185">Reference proteome</keyword>
<comment type="caution">
    <text evidence="2">The sequence shown here is derived from an EMBL/GenBank/DDBJ whole genome shotgun (WGS) entry which is preliminary data.</text>
</comment>
<dbReference type="EMBL" id="ACHJ01000160">
    <property type="protein sequence ID" value="EEI16248.1"/>
    <property type="molecule type" value="Genomic_DNA"/>
</dbReference>
<dbReference type="AlphaFoldDB" id="C0XU22"/>
<reference evidence="2" key="1">
    <citation type="submission" date="2009-01" db="EMBL/GenBank/DDBJ databases">
        <authorList>
            <person name="Qin X."/>
            <person name="Bachman B."/>
            <person name="Battles P."/>
            <person name="Bell A."/>
            <person name="Bess C."/>
            <person name="Bickham C."/>
            <person name="Chaboub L."/>
            <person name="Chen D."/>
            <person name="Coyle M."/>
            <person name="Deiros D.R."/>
            <person name="Dinh H."/>
            <person name="Forbes L."/>
            <person name="Fowler G."/>
            <person name="Francisco L."/>
            <person name="Fu Q."/>
            <person name="Gubbala S."/>
            <person name="Hale W."/>
            <person name="Han Y."/>
            <person name="Hemphill L."/>
            <person name="Highlander S.K."/>
            <person name="Hirani K."/>
            <person name="Hogues M."/>
            <person name="Jackson L."/>
            <person name="Jakkamsetti A."/>
            <person name="Javaid M."/>
            <person name="Jiang H."/>
            <person name="Korchina V."/>
            <person name="Kovar C."/>
            <person name="Lara F."/>
            <person name="Lee S."/>
            <person name="Mata R."/>
            <person name="Mathew T."/>
            <person name="Moen C."/>
            <person name="Morales K."/>
            <person name="Munidasa M."/>
            <person name="Nazareth L."/>
            <person name="Ngo R."/>
            <person name="Nguyen L."/>
            <person name="Okwuonu G."/>
            <person name="Ongeri F."/>
            <person name="Patil S."/>
            <person name="Petrosino J."/>
            <person name="Pham C."/>
            <person name="Pham P."/>
            <person name="Pu L.-L."/>
            <person name="Puazo M."/>
            <person name="Raj R."/>
            <person name="Reid J."/>
            <person name="Rouhana J."/>
            <person name="Saada N."/>
            <person name="Shang Y."/>
            <person name="Simmons D."/>
            <person name="Thornton R."/>
            <person name="Warren J."/>
            <person name="Weissenberger G."/>
            <person name="Zhang J."/>
            <person name="Zhang L."/>
            <person name="Zhou C."/>
            <person name="Zhu D."/>
            <person name="Muzny D."/>
            <person name="Worley K."/>
            <person name="Gibbs R."/>
        </authorList>
    </citation>
    <scope>NUCLEOTIDE SEQUENCE [LARGE SCALE GENOMIC DNA]</scope>
    <source>
        <strain evidence="2">DSM 44291</strain>
    </source>
</reference>
<feature type="region of interest" description="Disordered" evidence="1">
    <location>
        <begin position="226"/>
        <end position="250"/>
    </location>
</feature>
<gene>
    <name evidence="2" type="ORF">HMPREF0298_1942</name>
</gene>
<dbReference type="HOGENOM" id="CLU_1109963_0_0_11"/>
<protein>
    <submittedName>
        <fullName evidence="2">Uncharacterized protein</fullName>
    </submittedName>
</protein>
<dbReference type="Proteomes" id="UP000006196">
    <property type="component" value="Unassembled WGS sequence"/>
</dbReference>
<dbReference type="eggNOG" id="ENOG5031K8F">
    <property type="taxonomic scope" value="Bacteria"/>
</dbReference>
<dbReference type="RefSeq" id="WP_006839235.1">
    <property type="nucleotide sequence ID" value="NZ_GG667191.1"/>
</dbReference>